<dbReference type="KEGG" id="ipa:Isop_2797"/>
<protein>
    <submittedName>
        <fullName evidence="2">Uncharacterized protein</fullName>
    </submittedName>
</protein>
<proteinExistence type="predicted"/>
<reference evidence="2 3" key="2">
    <citation type="journal article" date="2011" name="Stand. Genomic Sci.">
        <title>Complete genome sequence of Isosphaera pallida type strain (IS1B).</title>
        <authorList>
            <consortium name="US DOE Joint Genome Institute (JGI-PGF)"/>
            <person name="Goker M."/>
            <person name="Cleland D."/>
            <person name="Saunders E."/>
            <person name="Lapidus A."/>
            <person name="Nolan M."/>
            <person name="Lucas S."/>
            <person name="Hammon N."/>
            <person name="Deshpande S."/>
            <person name="Cheng J.F."/>
            <person name="Tapia R."/>
            <person name="Han C."/>
            <person name="Goodwin L."/>
            <person name="Pitluck S."/>
            <person name="Liolios K."/>
            <person name="Pagani I."/>
            <person name="Ivanova N."/>
            <person name="Mavromatis K."/>
            <person name="Pati A."/>
            <person name="Chen A."/>
            <person name="Palaniappan K."/>
            <person name="Land M."/>
            <person name="Hauser L."/>
            <person name="Chang Y.J."/>
            <person name="Jeffries C.D."/>
            <person name="Detter J.C."/>
            <person name="Beck B."/>
            <person name="Woyke T."/>
            <person name="Bristow J."/>
            <person name="Eisen J.A."/>
            <person name="Markowitz V."/>
            <person name="Hugenholtz P."/>
            <person name="Kyrpides N.C."/>
            <person name="Klenk H.P."/>
        </authorList>
    </citation>
    <scope>NUCLEOTIDE SEQUENCE [LARGE SCALE GENOMIC DNA]</scope>
    <source>
        <strain evidence="3">ATCC 43644 / DSM 9630 / IS1B</strain>
    </source>
</reference>
<dbReference type="AlphaFoldDB" id="E8R112"/>
<dbReference type="InParanoid" id="E8R112"/>
<evidence type="ECO:0000313" key="2">
    <source>
        <dbReference type="EMBL" id="ADV63363.1"/>
    </source>
</evidence>
<sequence>MIDYNDYYKYLIIQSNGFCIDLYDREPVEFRDLLARGWRPVRETPFGGPGPAAPGAPAILVVLRRGHPHTLEDEGDEPGSSEEINLHDDDLF</sequence>
<gene>
    <name evidence="2" type="ordered locus">Isop_2797</name>
</gene>
<dbReference type="Proteomes" id="UP000008631">
    <property type="component" value="Chromosome"/>
</dbReference>
<evidence type="ECO:0000313" key="3">
    <source>
        <dbReference type="Proteomes" id="UP000008631"/>
    </source>
</evidence>
<organism evidence="2 3">
    <name type="scientific">Isosphaera pallida (strain ATCC 43644 / DSM 9630 / IS1B)</name>
    <dbReference type="NCBI Taxonomy" id="575540"/>
    <lineage>
        <taxon>Bacteria</taxon>
        <taxon>Pseudomonadati</taxon>
        <taxon>Planctomycetota</taxon>
        <taxon>Planctomycetia</taxon>
        <taxon>Isosphaerales</taxon>
        <taxon>Isosphaeraceae</taxon>
        <taxon>Isosphaera</taxon>
    </lineage>
</organism>
<keyword evidence="3" id="KW-1185">Reference proteome</keyword>
<reference key="1">
    <citation type="submission" date="2010-11" db="EMBL/GenBank/DDBJ databases">
        <title>The complete sequence of chromosome of Isophaera pallida ATCC 43644.</title>
        <authorList>
            <consortium name="US DOE Joint Genome Institute (JGI-PGF)"/>
            <person name="Lucas S."/>
            <person name="Copeland A."/>
            <person name="Lapidus A."/>
            <person name="Bruce D."/>
            <person name="Goodwin L."/>
            <person name="Pitluck S."/>
            <person name="Kyrpides N."/>
            <person name="Mavromatis K."/>
            <person name="Pagani I."/>
            <person name="Ivanova N."/>
            <person name="Saunders E."/>
            <person name="Brettin T."/>
            <person name="Detter J.C."/>
            <person name="Han C."/>
            <person name="Tapia R."/>
            <person name="Land M."/>
            <person name="Hauser L."/>
            <person name="Markowitz V."/>
            <person name="Cheng J.-F."/>
            <person name="Hugenholtz P."/>
            <person name="Woyke T."/>
            <person name="Wu D."/>
            <person name="Eisen J.A."/>
        </authorList>
    </citation>
    <scope>NUCLEOTIDE SEQUENCE</scope>
    <source>
        <strain>ATCC 43644</strain>
    </source>
</reference>
<feature type="region of interest" description="Disordered" evidence="1">
    <location>
        <begin position="69"/>
        <end position="92"/>
    </location>
</feature>
<dbReference type="HOGENOM" id="CLU_2409334_0_0_0"/>
<dbReference type="OrthoDB" id="286730at2"/>
<dbReference type="EMBL" id="CP002353">
    <property type="protein sequence ID" value="ADV63363.1"/>
    <property type="molecule type" value="Genomic_DNA"/>
</dbReference>
<name>E8R112_ISOPI</name>
<dbReference type="RefSeq" id="WP_013565651.1">
    <property type="nucleotide sequence ID" value="NC_014962.1"/>
</dbReference>
<accession>E8R112</accession>
<evidence type="ECO:0000256" key="1">
    <source>
        <dbReference type="SAM" id="MobiDB-lite"/>
    </source>
</evidence>